<organism evidence="3 4">
    <name type="scientific">Zosterops borbonicus</name>
    <dbReference type="NCBI Taxonomy" id="364589"/>
    <lineage>
        <taxon>Eukaryota</taxon>
        <taxon>Metazoa</taxon>
        <taxon>Chordata</taxon>
        <taxon>Craniata</taxon>
        <taxon>Vertebrata</taxon>
        <taxon>Euteleostomi</taxon>
        <taxon>Archelosauria</taxon>
        <taxon>Archosauria</taxon>
        <taxon>Dinosauria</taxon>
        <taxon>Saurischia</taxon>
        <taxon>Theropoda</taxon>
        <taxon>Coelurosauria</taxon>
        <taxon>Aves</taxon>
        <taxon>Neognathae</taxon>
        <taxon>Neoaves</taxon>
        <taxon>Telluraves</taxon>
        <taxon>Australaves</taxon>
        <taxon>Passeriformes</taxon>
        <taxon>Sylvioidea</taxon>
        <taxon>Zosteropidae</taxon>
        <taxon>Zosterops</taxon>
    </lineage>
</organism>
<dbReference type="InterPro" id="IPR045345">
    <property type="entry name" value="Gag_p24_C"/>
</dbReference>
<reference evidence="3" key="1">
    <citation type="submission" date="2019-04" db="EMBL/GenBank/DDBJ databases">
        <title>Genome assembly of Zosterops borbonicus 15179.</title>
        <authorList>
            <person name="Leroy T."/>
            <person name="Anselmetti Y."/>
            <person name="Tilak M.-K."/>
            <person name="Nabholz B."/>
        </authorList>
    </citation>
    <scope>NUCLEOTIDE SEQUENCE</scope>
    <source>
        <strain evidence="3">HGM_15179</strain>
        <tissue evidence="3">Muscle</tissue>
    </source>
</reference>
<dbReference type="Proteomes" id="UP000796761">
    <property type="component" value="Unassembled WGS sequence"/>
</dbReference>
<proteinExistence type="predicted"/>
<protein>
    <recommendedName>
        <fullName evidence="2">Retroviral nucleocapsid Gag protein p24 C-terminal domain-containing protein</fullName>
    </recommendedName>
</protein>
<dbReference type="PANTHER" id="PTHR40389">
    <property type="entry name" value="ENDOGENOUS RETROVIRUS GROUP K MEMBER 24 GAG POLYPROTEIN-RELATED"/>
    <property type="match status" value="1"/>
</dbReference>
<evidence type="ECO:0000259" key="2">
    <source>
        <dbReference type="Pfam" id="PF19317"/>
    </source>
</evidence>
<name>A0A8K1LG09_9PASS</name>
<sequence>MVAVLFNLKHLFKCLHSKTEYQLWEPTWRDLLRDTLPSLLEDPETAEDINGDEITLKHLMGEGDWVTAAKQASDILRPVLEKITQLAKKAFLEMWPSGPLQYYLDIFQDPNEHYLQFIEQLSAAVDQQVQEDLARKEVVRSTAFTHANESCKKAILTLPKKPKPTLQDYLQVVAEVVPVMTPGRPGRRDHHHQMVGATAATETPAMTPTPRTPGQMRQSSRGPADRPCALCGKKGHWW</sequence>
<comment type="caution">
    <text evidence="3">The sequence shown here is derived from an EMBL/GenBank/DDBJ whole genome shotgun (WGS) entry which is preliminary data.</text>
</comment>
<dbReference type="Gene3D" id="1.10.1200.30">
    <property type="match status" value="1"/>
</dbReference>
<feature type="compositionally biased region" description="Low complexity" evidence="1">
    <location>
        <begin position="202"/>
        <end position="213"/>
    </location>
</feature>
<dbReference type="SUPFAM" id="SSF47353">
    <property type="entry name" value="Retrovirus capsid dimerization domain-like"/>
    <property type="match status" value="1"/>
</dbReference>
<keyword evidence="4" id="KW-1185">Reference proteome</keyword>
<dbReference type="AlphaFoldDB" id="A0A8K1LG09"/>
<dbReference type="EMBL" id="SWJQ01000601">
    <property type="protein sequence ID" value="TRZ12333.1"/>
    <property type="molecule type" value="Genomic_DNA"/>
</dbReference>
<accession>A0A8K1LG09</accession>
<dbReference type="PANTHER" id="PTHR40389:SF3">
    <property type="entry name" value="IGE-BINDING PROTEIN"/>
    <property type="match status" value="1"/>
</dbReference>
<dbReference type="OrthoDB" id="9219236at2759"/>
<dbReference type="GO" id="GO:0016032">
    <property type="term" value="P:viral process"/>
    <property type="evidence" value="ECO:0007669"/>
    <property type="project" value="InterPro"/>
</dbReference>
<dbReference type="Pfam" id="PF19317">
    <property type="entry name" value="Gag_p24_C"/>
    <property type="match status" value="1"/>
</dbReference>
<dbReference type="Gene3D" id="1.10.375.10">
    <property type="entry name" value="Human Immunodeficiency Virus Type 1 Capsid Protein"/>
    <property type="match status" value="1"/>
</dbReference>
<dbReference type="Pfam" id="PF00607">
    <property type="entry name" value="Gag_p24"/>
    <property type="match status" value="1"/>
</dbReference>
<feature type="domain" description="Retroviral nucleocapsid Gag protein p24 C-terminal" evidence="2">
    <location>
        <begin position="104"/>
        <end position="171"/>
    </location>
</feature>
<evidence type="ECO:0000313" key="4">
    <source>
        <dbReference type="Proteomes" id="UP000796761"/>
    </source>
</evidence>
<gene>
    <name evidence="3" type="ORF">HGM15179_014753</name>
</gene>
<evidence type="ECO:0000256" key="1">
    <source>
        <dbReference type="SAM" id="MobiDB-lite"/>
    </source>
</evidence>
<dbReference type="InterPro" id="IPR008916">
    <property type="entry name" value="Retrov_capsid_C"/>
</dbReference>
<feature type="region of interest" description="Disordered" evidence="1">
    <location>
        <begin position="202"/>
        <end position="228"/>
    </location>
</feature>
<dbReference type="InterPro" id="IPR008919">
    <property type="entry name" value="Retrov_capsid_N"/>
</dbReference>
<dbReference type="InterPro" id="IPR050195">
    <property type="entry name" value="Primate_lentivir_Gag_pol-like"/>
</dbReference>
<evidence type="ECO:0000313" key="3">
    <source>
        <dbReference type="EMBL" id="TRZ12333.1"/>
    </source>
</evidence>